<dbReference type="GO" id="GO:0005615">
    <property type="term" value="C:extracellular space"/>
    <property type="evidence" value="ECO:0007669"/>
    <property type="project" value="InterPro"/>
</dbReference>
<protein>
    <recommendedName>
        <fullName evidence="7">Serpin domain-containing protein</fullName>
    </recommendedName>
</protein>
<dbReference type="PANTHER" id="PTHR11461">
    <property type="entry name" value="SERINE PROTEASE INHIBITOR, SERPIN"/>
    <property type="match status" value="1"/>
</dbReference>
<dbReference type="InterPro" id="IPR000215">
    <property type="entry name" value="Serpin_fam"/>
</dbReference>
<evidence type="ECO:0000256" key="2">
    <source>
        <dbReference type="ARBA" id="ARBA00009500"/>
    </source>
</evidence>
<evidence type="ECO:0000313" key="9">
    <source>
        <dbReference type="Proteomes" id="UP000821853"/>
    </source>
</evidence>
<evidence type="ECO:0000256" key="5">
    <source>
        <dbReference type="ARBA" id="ARBA00022900"/>
    </source>
</evidence>
<feature type="domain" description="Serpin" evidence="7">
    <location>
        <begin position="1"/>
        <end position="92"/>
    </location>
</feature>
<dbReference type="PROSITE" id="PS00284">
    <property type="entry name" value="SERPIN"/>
    <property type="match status" value="1"/>
</dbReference>
<keyword evidence="3" id="KW-0964">Secreted</keyword>
<comment type="similarity">
    <text evidence="2">Belongs to the serpin family.</text>
</comment>
<dbReference type="InterPro" id="IPR023796">
    <property type="entry name" value="Serpin_dom"/>
</dbReference>
<dbReference type="InterPro" id="IPR036186">
    <property type="entry name" value="Serpin_sf"/>
</dbReference>
<dbReference type="SUPFAM" id="SSF56574">
    <property type="entry name" value="Serpins"/>
    <property type="match status" value="1"/>
</dbReference>
<comment type="caution">
    <text evidence="8">The sequence shown here is derived from an EMBL/GenBank/DDBJ whole genome shotgun (WGS) entry which is preliminary data.</text>
</comment>
<gene>
    <name evidence="8" type="ORF">HPB48_018982</name>
</gene>
<dbReference type="InterPro" id="IPR023795">
    <property type="entry name" value="Serpin_CS"/>
</dbReference>
<dbReference type="Gene3D" id="2.30.39.10">
    <property type="entry name" value="Alpha-1-antitrypsin, domain 1"/>
    <property type="match status" value="1"/>
</dbReference>
<dbReference type="EMBL" id="JABSTR010000004">
    <property type="protein sequence ID" value="KAH9367899.1"/>
    <property type="molecule type" value="Genomic_DNA"/>
</dbReference>
<keyword evidence="6" id="KW-0325">Glycoprotein</keyword>
<dbReference type="Proteomes" id="UP000821853">
    <property type="component" value="Chromosome 2"/>
</dbReference>
<keyword evidence="5" id="KW-0722">Serine protease inhibitor</keyword>
<evidence type="ECO:0000259" key="7">
    <source>
        <dbReference type="Pfam" id="PF00079"/>
    </source>
</evidence>
<comment type="subcellular location">
    <subcellularLocation>
        <location evidence="1">Secreted</location>
    </subcellularLocation>
</comment>
<organism evidence="8 9">
    <name type="scientific">Haemaphysalis longicornis</name>
    <name type="common">Bush tick</name>
    <dbReference type="NCBI Taxonomy" id="44386"/>
    <lineage>
        <taxon>Eukaryota</taxon>
        <taxon>Metazoa</taxon>
        <taxon>Ecdysozoa</taxon>
        <taxon>Arthropoda</taxon>
        <taxon>Chelicerata</taxon>
        <taxon>Arachnida</taxon>
        <taxon>Acari</taxon>
        <taxon>Parasitiformes</taxon>
        <taxon>Ixodida</taxon>
        <taxon>Ixodoidea</taxon>
        <taxon>Ixodidae</taxon>
        <taxon>Haemaphysalinae</taxon>
        <taxon>Haemaphysalis</taxon>
    </lineage>
</organism>
<keyword evidence="4" id="KW-0646">Protease inhibitor</keyword>
<accession>A0A9J6FYG2</accession>
<name>A0A9J6FYG2_HAELO</name>
<dbReference type="GO" id="GO:0004867">
    <property type="term" value="F:serine-type endopeptidase inhibitor activity"/>
    <property type="evidence" value="ECO:0007669"/>
    <property type="project" value="UniProtKB-KW"/>
</dbReference>
<keyword evidence="9" id="KW-1185">Reference proteome</keyword>
<evidence type="ECO:0000313" key="8">
    <source>
        <dbReference type="EMBL" id="KAH9367899.1"/>
    </source>
</evidence>
<dbReference type="Gene3D" id="3.30.497.10">
    <property type="entry name" value="Antithrombin, subunit I, domain 2"/>
    <property type="match status" value="1"/>
</dbReference>
<dbReference type="PANTHER" id="PTHR11461:SF211">
    <property type="entry name" value="GH10112P-RELATED"/>
    <property type="match status" value="1"/>
</dbReference>
<evidence type="ECO:0000256" key="1">
    <source>
        <dbReference type="ARBA" id="ARBA00004613"/>
    </source>
</evidence>
<proteinExistence type="inferred from homology"/>
<dbReference type="Pfam" id="PF00079">
    <property type="entry name" value="Serpin"/>
    <property type="match status" value="1"/>
</dbReference>
<dbReference type="InterPro" id="IPR042178">
    <property type="entry name" value="Serpin_sf_1"/>
</dbReference>
<reference evidence="8 9" key="1">
    <citation type="journal article" date="2020" name="Cell">
        <title>Large-Scale Comparative Analyses of Tick Genomes Elucidate Their Genetic Diversity and Vector Capacities.</title>
        <authorList>
            <consortium name="Tick Genome and Microbiome Consortium (TIGMIC)"/>
            <person name="Jia N."/>
            <person name="Wang J."/>
            <person name="Shi W."/>
            <person name="Du L."/>
            <person name="Sun Y."/>
            <person name="Zhan W."/>
            <person name="Jiang J.F."/>
            <person name="Wang Q."/>
            <person name="Zhang B."/>
            <person name="Ji P."/>
            <person name="Bell-Sakyi L."/>
            <person name="Cui X.M."/>
            <person name="Yuan T.T."/>
            <person name="Jiang B.G."/>
            <person name="Yang W.F."/>
            <person name="Lam T.T."/>
            <person name="Chang Q.C."/>
            <person name="Ding S.J."/>
            <person name="Wang X.J."/>
            <person name="Zhu J.G."/>
            <person name="Ruan X.D."/>
            <person name="Zhao L."/>
            <person name="Wei J.T."/>
            <person name="Ye R.Z."/>
            <person name="Que T.C."/>
            <person name="Du C.H."/>
            <person name="Zhou Y.H."/>
            <person name="Cheng J.X."/>
            <person name="Dai P.F."/>
            <person name="Guo W.B."/>
            <person name="Han X.H."/>
            <person name="Huang E.J."/>
            <person name="Li L.F."/>
            <person name="Wei W."/>
            <person name="Gao Y.C."/>
            <person name="Liu J.Z."/>
            <person name="Shao H.Z."/>
            <person name="Wang X."/>
            <person name="Wang C.C."/>
            <person name="Yang T.C."/>
            <person name="Huo Q.B."/>
            <person name="Li W."/>
            <person name="Chen H.Y."/>
            <person name="Chen S.E."/>
            <person name="Zhou L.G."/>
            <person name="Ni X.B."/>
            <person name="Tian J.H."/>
            <person name="Sheng Y."/>
            <person name="Liu T."/>
            <person name="Pan Y.S."/>
            <person name="Xia L.Y."/>
            <person name="Li J."/>
            <person name="Zhao F."/>
            <person name="Cao W.C."/>
        </authorList>
    </citation>
    <scope>NUCLEOTIDE SEQUENCE [LARGE SCALE GENOMIC DNA]</scope>
    <source>
        <strain evidence="8">HaeL-2018</strain>
    </source>
</reference>
<dbReference type="InterPro" id="IPR042185">
    <property type="entry name" value="Serpin_sf_2"/>
</dbReference>
<evidence type="ECO:0000256" key="6">
    <source>
        <dbReference type="ARBA" id="ARBA00023180"/>
    </source>
</evidence>
<evidence type="ECO:0000256" key="4">
    <source>
        <dbReference type="ARBA" id="ARBA00022690"/>
    </source>
</evidence>
<evidence type="ECO:0000256" key="3">
    <source>
        <dbReference type="ARBA" id="ARBA00022525"/>
    </source>
</evidence>
<dbReference type="VEuPathDB" id="VectorBase:HLOH_048436"/>
<sequence>MGVTDLFGSRADLSGIVAPSGGPCGAPGGISVALHRATIEVTEEGTEAAAASVSVMTRRDLHTTEFTADHPFLFLVQSNQPSPTVLFIGSVRKVDDVD</sequence>
<dbReference type="AlphaFoldDB" id="A0A9J6FYG2"/>